<comment type="caution">
    <text evidence="2">The sequence shown here is derived from an EMBL/GenBank/DDBJ whole genome shotgun (WGS) entry which is preliminary data.</text>
</comment>
<dbReference type="AlphaFoldDB" id="A0AAP2CTP4"/>
<feature type="region of interest" description="Disordered" evidence="1">
    <location>
        <begin position="204"/>
        <end position="234"/>
    </location>
</feature>
<evidence type="ECO:0000256" key="1">
    <source>
        <dbReference type="SAM" id="MobiDB-lite"/>
    </source>
</evidence>
<gene>
    <name evidence="2" type="ORF">IV417_18500</name>
</gene>
<dbReference type="EMBL" id="JADQAZ010000004">
    <property type="protein sequence ID" value="MBT0959386.1"/>
    <property type="molecule type" value="Genomic_DNA"/>
</dbReference>
<evidence type="ECO:0000313" key="3">
    <source>
        <dbReference type="Proteomes" id="UP001315686"/>
    </source>
</evidence>
<dbReference type="Proteomes" id="UP001315686">
    <property type="component" value="Unassembled WGS sequence"/>
</dbReference>
<organism evidence="2 3">
    <name type="scientific">Harenicola maris</name>
    <dbReference type="NCBI Taxonomy" id="2841044"/>
    <lineage>
        <taxon>Bacteria</taxon>
        <taxon>Pseudomonadati</taxon>
        <taxon>Pseudomonadota</taxon>
        <taxon>Alphaproteobacteria</taxon>
        <taxon>Rhodobacterales</taxon>
        <taxon>Paracoccaceae</taxon>
        <taxon>Harenicola</taxon>
    </lineage>
</organism>
<sequence length="389" mass="40027">MFRFLTGVFLCAGLAGCLGGVAPTEPTPVVLEAPETRDEGTPAPAPEDVARALPEDLARADEVEPAAPVEPAVAKPGLFQRVFGGAEEAEAPAPVEVAEGEVVEGEEVVASVSETATDVASAEEAAANPVPQLVGLVAPAPEAVGVDAEVGPEVEVEVAAVEPAPAPVKQAGLFGFLRRGTEPAEAVVTHEETASDAPVTAAVQAPEAEVQTASLAPEPSRKQRRNARASRKAKVPSVPVGIKLPFGEVGMQCNVSGRALGKQIDTSSAKHKLYDSAPGTSGPRTFYVTGFKDHCARQFTASLALFGDLQLYELMHFGGGGGSGGAETDKAYSRLRSGACKSRNAPCAASGLNRLGKDTAFLSVYPTEGARSHMEVLLSKGDLTAKALK</sequence>
<feature type="compositionally biased region" description="Basic residues" evidence="1">
    <location>
        <begin position="222"/>
        <end position="234"/>
    </location>
</feature>
<protein>
    <submittedName>
        <fullName evidence="2">Uncharacterized protein</fullName>
    </submittedName>
</protein>
<dbReference type="RefSeq" id="WP_327795619.1">
    <property type="nucleotide sequence ID" value="NZ_JADQAZ010000004.1"/>
</dbReference>
<proteinExistence type="predicted"/>
<keyword evidence="3" id="KW-1185">Reference proteome</keyword>
<name>A0AAP2CTP4_9RHOB</name>
<dbReference type="PROSITE" id="PS51257">
    <property type="entry name" value="PROKAR_LIPOPROTEIN"/>
    <property type="match status" value="1"/>
</dbReference>
<accession>A0AAP2CTP4</accession>
<reference evidence="2 3" key="1">
    <citation type="journal article" date="2021" name="Arch. Microbiol.">
        <title>Harenicola maris gen. nov., sp. nov. isolated from the Sea of Japan shallow sediments.</title>
        <authorList>
            <person name="Romanenko L.A."/>
            <person name="Kurilenko V.V."/>
            <person name="Chernysheva N.Y."/>
            <person name="Tekutyeva L.A."/>
            <person name="Velansky P.V."/>
            <person name="Svetashev V.I."/>
            <person name="Isaeva M.P."/>
        </authorList>
    </citation>
    <scope>NUCLEOTIDE SEQUENCE [LARGE SCALE GENOMIC DNA]</scope>
    <source>
        <strain evidence="2 3">KMM 3653</strain>
    </source>
</reference>
<evidence type="ECO:0000313" key="2">
    <source>
        <dbReference type="EMBL" id="MBT0959386.1"/>
    </source>
</evidence>